<evidence type="ECO:0000259" key="7">
    <source>
        <dbReference type="Pfam" id="PF23262"/>
    </source>
</evidence>
<feature type="transmembrane region" description="Helical" evidence="5">
    <location>
        <begin position="143"/>
        <end position="162"/>
    </location>
</feature>
<organism evidence="8 9">
    <name type="scientific">Coccomyxa viridis</name>
    <dbReference type="NCBI Taxonomy" id="1274662"/>
    <lineage>
        <taxon>Eukaryota</taxon>
        <taxon>Viridiplantae</taxon>
        <taxon>Chlorophyta</taxon>
        <taxon>core chlorophytes</taxon>
        <taxon>Trebouxiophyceae</taxon>
        <taxon>Trebouxiophyceae incertae sedis</taxon>
        <taxon>Coccomyxaceae</taxon>
        <taxon>Coccomyxa</taxon>
    </lineage>
</organism>
<feature type="transmembrane region" description="Helical" evidence="5">
    <location>
        <begin position="430"/>
        <end position="448"/>
    </location>
</feature>
<evidence type="ECO:0000256" key="1">
    <source>
        <dbReference type="ARBA" id="ARBA00004141"/>
    </source>
</evidence>
<feature type="domain" description="NFD4 C-terminal" evidence="7">
    <location>
        <begin position="356"/>
        <end position="562"/>
    </location>
</feature>
<dbReference type="InterPro" id="IPR010658">
    <property type="entry name" value="Nodulin-like"/>
</dbReference>
<dbReference type="InterPro" id="IPR056555">
    <property type="entry name" value="NFD4_C"/>
</dbReference>
<feature type="transmembrane region" description="Helical" evidence="5">
    <location>
        <begin position="77"/>
        <end position="97"/>
    </location>
</feature>
<reference evidence="8 9" key="1">
    <citation type="submission" date="2024-06" db="EMBL/GenBank/DDBJ databases">
        <authorList>
            <person name="Kraege A."/>
            <person name="Thomma B."/>
        </authorList>
    </citation>
    <scope>NUCLEOTIDE SEQUENCE [LARGE SCALE GENOMIC DNA]</scope>
</reference>
<feature type="transmembrane region" description="Helical" evidence="5">
    <location>
        <begin position="239"/>
        <end position="260"/>
    </location>
</feature>
<feature type="transmembrane region" description="Helical" evidence="5">
    <location>
        <begin position="210"/>
        <end position="233"/>
    </location>
</feature>
<dbReference type="Proteomes" id="UP001497392">
    <property type="component" value="Unassembled WGS sequence"/>
</dbReference>
<dbReference type="PANTHER" id="PTHR21576">
    <property type="entry name" value="UNCHARACTERIZED NODULIN-LIKE PROTEIN"/>
    <property type="match status" value="1"/>
</dbReference>
<protein>
    <submittedName>
        <fullName evidence="8">G7366 protein</fullName>
    </submittedName>
</protein>
<feature type="transmembrane region" description="Helical" evidence="5">
    <location>
        <begin position="43"/>
        <end position="65"/>
    </location>
</feature>
<dbReference type="Pfam" id="PF23262">
    <property type="entry name" value="NFD4_C"/>
    <property type="match status" value="1"/>
</dbReference>
<dbReference type="Gene3D" id="1.20.1250.20">
    <property type="entry name" value="MFS general substrate transporter like domains"/>
    <property type="match status" value="1"/>
</dbReference>
<accession>A0ABP1FXP0</accession>
<evidence type="ECO:0000256" key="4">
    <source>
        <dbReference type="ARBA" id="ARBA00023136"/>
    </source>
</evidence>
<evidence type="ECO:0000256" key="3">
    <source>
        <dbReference type="ARBA" id="ARBA00022989"/>
    </source>
</evidence>
<feature type="transmembrane region" description="Helical" evidence="5">
    <location>
        <begin position="168"/>
        <end position="190"/>
    </location>
</feature>
<sequence length="586" mass="62612">MYVNRWVTLSASALLQCSAGVSYCFSIYSSQLKDALGYSQAEIQGLASPLVALLVVGWLPGFVYDSLRSHKHVGPRVVLLIGLAEHVCGYLGLWLVASGRAVLPYWGMVGLTVMAFNGSNWIDTACIATNVHNFPGDRGSVVGVLKALVGMSASIFTTIYVAGFRPEALSFLLFSAVGPAVLGLLALPFLDAQTGSETVTEDGNCKGRRFGAAFCVVIMLALYQLGTSGLMGVQDGMPAGVRGALLGGLAALLLPLLFLWPRSGGLLIQESHKGCCDEEEAFQHPGEGQDHQGQVDGAVWVHISSSATAEKGAAGIQEPLLASCQDLQPSQGLERDCSRNAESATAPPALTVRECCASLNFWLLFATFGTGTGLGLMFVNNLGQLVESLGGMPDGQDVLVSLFSIFSAAGRLACGSFPEFLWHRYNVPRTAFLVGVTGLTAGVCLISAASSLQLLWLAAPLAGFAFGCHWSLMPPLASELFGMRRFATLYCLLQFATTFGTYAFATRLAGGVYELHGRWHGDEGKQCYGADCYRSTFIVGACAEGAAMLLAIALYLRTRNLYARKQEVRRLPENEDAEHQRRTLQQ</sequence>
<dbReference type="PANTHER" id="PTHR21576:SF158">
    <property type="entry name" value="RIBOSOMAL RNA-PROCESSING PROTEIN 12-LIKE CONSERVED DOMAIN-CONTAINING PROTEIN"/>
    <property type="match status" value="1"/>
</dbReference>
<feature type="transmembrane region" description="Helical" evidence="5">
    <location>
        <begin position="398"/>
        <end position="418"/>
    </location>
</feature>
<name>A0ABP1FXP0_9CHLO</name>
<evidence type="ECO:0000256" key="2">
    <source>
        <dbReference type="ARBA" id="ARBA00022692"/>
    </source>
</evidence>
<feature type="transmembrane region" description="Helical" evidence="5">
    <location>
        <begin position="103"/>
        <end position="122"/>
    </location>
</feature>
<evidence type="ECO:0000259" key="6">
    <source>
        <dbReference type="Pfam" id="PF06813"/>
    </source>
</evidence>
<evidence type="ECO:0000313" key="9">
    <source>
        <dbReference type="Proteomes" id="UP001497392"/>
    </source>
</evidence>
<proteinExistence type="predicted"/>
<gene>
    <name evidence="8" type="primary">g7366</name>
    <name evidence="8" type="ORF">VP750_LOCUS6307</name>
</gene>
<keyword evidence="2 5" id="KW-0812">Transmembrane</keyword>
<keyword evidence="3 5" id="KW-1133">Transmembrane helix</keyword>
<keyword evidence="9" id="KW-1185">Reference proteome</keyword>
<evidence type="ECO:0000256" key="5">
    <source>
        <dbReference type="SAM" id="Phobius"/>
    </source>
</evidence>
<feature type="transmembrane region" description="Helical" evidence="5">
    <location>
        <begin position="537"/>
        <end position="556"/>
    </location>
</feature>
<feature type="transmembrane region" description="Helical" evidence="5">
    <location>
        <begin position="454"/>
        <end position="473"/>
    </location>
</feature>
<keyword evidence="4 5" id="KW-0472">Membrane</keyword>
<feature type="domain" description="Nodulin-like" evidence="6">
    <location>
        <begin position="5"/>
        <end position="228"/>
    </location>
</feature>
<feature type="transmembrane region" description="Helical" evidence="5">
    <location>
        <begin position="359"/>
        <end position="378"/>
    </location>
</feature>
<comment type="caution">
    <text evidence="8">The sequence shown here is derived from an EMBL/GenBank/DDBJ whole genome shotgun (WGS) entry which is preliminary data.</text>
</comment>
<comment type="subcellular location">
    <subcellularLocation>
        <location evidence="1">Membrane</location>
        <topology evidence="1">Multi-pass membrane protein</topology>
    </subcellularLocation>
</comment>
<dbReference type="SUPFAM" id="SSF103473">
    <property type="entry name" value="MFS general substrate transporter"/>
    <property type="match status" value="2"/>
</dbReference>
<dbReference type="InterPro" id="IPR036259">
    <property type="entry name" value="MFS_trans_sf"/>
</dbReference>
<feature type="transmembrane region" description="Helical" evidence="5">
    <location>
        <begin position="485"/>
        <end position="505"/>
    </location>
</feature>
<dbReference type="EMBL" id="CAXHTA020000011">
    <property type="protein sequence ID" value="CAL5224648.1"/>
    <property type="molecule type" value="Genomic_DNA"/>
</dbReference>
<dbReference type="Pfam" id="PF06813">
    <property type="entry name" value="Nodulin-like"/>
    <property type="match status" value="1"/>
</dbReference>
<evidence type="ECO:0000313" key="8">
    <source>
        <dbReference type="EMBL" id="CAL5224648.1"/>
    </source>
</evidence>